<dbReference type="Proteomes" id="UP000243217">
    <property type="component" value="Unassembled WGS sequence"/>
</dbReference>
<organism evidence="2 3">
    <name type="scientific">Thraustotheca clavata</name>
    <dbReference type="NCBI Taxonomy" id="74557"/>
    <lineage>
        <taxon>Eukaryota</taxon>
        <taxon>Sar</taxon>
        <taxon>Stramenopiles</taxon>
        <taxon>Oomycota</taxon>
        <taxon>Saprolegniomycetes</taxon>
        <taxon>Saprolegniales</taxon>
        <taxon>Achlyaceae</taxon>
        <taxon>Thraustotheca</taxon>
    </lineage>
</organism>
<evidence type="ECO:0000256" key="1">
    <source>
        <dbReference type="SAM" id="MobiDB-lite"/>
    </source>
</evidence>
<name>A0A1V9Z0J7_9STRA</name>
<dbReference type="OrthoDB" id="10344947at2759"/>
<evidence type="ECO:0000313" key="3">
    <source>
        <dbReference type="Proteomes" id="UP000243217"/>
    </source>
</evidence>
<evidence type="ECO:0000313" key="2">
    <source>
        <dbReference type="EMBL" id="OQR91481.1"/>
    </source>
</evidence>
<proteinExistence type="predicted"/>
<dbReference type="AlphaFoldDB" id="A0A1V9Z0J7"/>
<dbReference type="EMBL" id="JNBS01002418">
    <property type="protein sequence ID" value="OQR91481.1"/>
    <property type="molecule type" value="Genomic_DNA"/>
</dbReference>
<sequence>MIKWFASSVRSKVHLLLLMMLSIIASVLWSRRGSRSRPPPSSRPEEERNTANTGVVRSHHRIAAMIFASPSVRRAILNRVIFVLQDGNTGEAMLLTLPFNRILRRRLEMMARRWLEAAEGTISRQSVNDDLPPKNQQRQTRFYTNPLWRPRQT</sequence>
<accession>A0A1V9Z0J7</accession>
<comment type="caution">
    <text evidence="2">The sequence shown here is derived from an EMBL/GenBank/DDBJ whole genome shotgun (WGS) entry which is preliminary data.</text>
</comment>
<protein>
    <submittedName>
        <fullName evidence="2">Uncharacterized protein</fullName>
    </submittedName>
</protein>
<keyword evidence="3" id="KW-1185">Reference proteome</keyword>
<feature type="compositionally biased region" description="Polar residues" evidence="1">
    <location>
        <begin position="125"/>
        <end position="143"/>
    </location>
</feature>
<reference evidence="2 3" key="1">
    <citation type="journal article" date="2014" name="Genome Biol. Evol.">
        <title>The secreted proteins of Achlya hypogyna and Thraustotheca clavata identify the ancestral oomycete secretome and reveal gene acquisitions by horizontal gene transfer.</title>
        <authorList>
            <person name="Misner I."/>
            <person name="Blouin N."/>
            <person name="Leonard G."/>
            <person name="Richards T.A."/>
            <person name="Lane C.E."/>
        </authorList>
    </citation>
    <scope>NUCLEOTIDE SEQUENCE [LARGE SCALE GENOMIC DNA]</scope>
    <source>
        <strain evidence="2 3">ATCC 34112</strain>
    </source>
</reference>
<feature type="region of interest" description="Disordered" evidence="1">
    <location>
        <begin position="32"/>
        <end position="54"/>
    </location>
</feature>
<feature type="region of interest" description="Disordered" evidence="1">
    <location>
        <begin position="125"/>
        <end position="153"/>
    </location>
</feature>
<gene>
    <name evidence="2" type="ORF">THRCLA_08981</name>
</gene>